<accession>A0A1J5R4C7</accession>
<sequence length="354" mass="39462">MIFITGAAGFIGANFVHHWLACSDEPVMVLDALTYAGNLESLAALRGDARLHFTRVDVCSRAEVASLLHEHRPRALLHFAAESHVDRSIHGPGEFVRTNVQGTFELLEAVRAWWGTLDAAERAAFRLLHVSTDEVYGSLQPDDPPFRETTPYAPNSPYAASKAASDHLVRAWHHTYGLPTLTTNCSNNYGPYQFPEKLIPLMIHNALAGRALPVYGDGLNVRDWLYVEDHCSALMRVLEAGRVGETYNVGGCNEVRNLDVVHTLCDLLDELRPRAAGSYRELITFVADRPGHDRRYAIDAGKIGRELGWTPRETFASGLRRTVQWYLDHADWVEHVTSGAYRDWVDLQYGGSAA</sequence>
<dbReference type="InterPro" id="IPR036291">
    <property type="entry name" value="NAD(P)-bd_dom_sf"/>
</dbReference>
<dbReference type="InterPro" id="IPR005888">
    <property type="entry name" value="dTDP_Gluc_deHydtase"/>
</dbReference>
<dbReference type="GO" id="GO:0009225">
    <property type="term" value="P:nucleotide-sugar metabolic process"/>
    <property type="evidence" value="ECO:0007669"/>
    <property type="project" value="InterPro"/>
</dbReference>
<dbReference type="EC" id="4.2.1.46" evidence="5"/>
<comment type="cofactor">
    <cofactor evidence="1">
        <name>NAD(+)</name>
        <dbReference type="ChEBI" id="CHEBI:57540"/>
    </cofactor>
</comment>
<dbReference type="InterPro" id="IPR016040">
    <property type="entry name" value="NAD(P)-bd_dom"/>
</dbReference>
<evidence type="ECO:0000259" key="4">
    <source>
        <dbReference type="Pfam" id="PF16363"/>
    </source>
</evidence>
<evidence type="ECO:0000256" key="3">
    <source>
        <dbReference type="ARBA" id="ARBA00023239"/>
    </source>
</evidence>
<dbReference type="SUPFAM" id="SSF51735">
    <property type="entry name" value="NAD(P)-binding Rossmann-fold domains"/>
    <property type="match status" value="1"/>
</dbReference>
<dbReference type="CDD" id="cd05246">
    <property type="entry name" value="dTDP_GD_SDR_e"/>
    <property type="match status" value="1"/>
</dbReference>
<keyword evidence="3 5" id="KW-0456">Lyase</keyword>
<dbReference type="Gene3D" id="3.90.25.10">
    <property type="entry name" value="UDP-galactose 4-epimerase, domain 1"/>
    <property type="match status" value="1"/>
</dbReference>
<gene>
    <name evidence="5" type="primary">rffG_2</name>
    <name evidence="5" type="ORF">GALL_272890</name>
</gene>
<name>A0A1J5R4C7_9ZZZZ</name>
<evidence type="ECO:0000313" key="5">
    <source>
        <dbReference type="EMBL" id="OIQ90824.1"/>
    </source>
</evidence>
<evidence type="ECO:0000256" key="1">
    <source>
        <dbReference type="ARBA" id="ARBA00001911"/>
    </source>
</evidence>
<keyword evidence="2" id="KW-0520">NAD</keyword>
<dbReference type="Gene3D" id="3.40.50.720">
    <property type="entry name" value="NAD(P)-binding Rossmann-like Domain"/>
    <property type="match status" value="1"/>
</dbReference>
<evidence type="ECO:0000256" key="2">
    <source>
        <dbReference type="ARBA" id="ARBA00023027"/>
    </source>
</evidence>
<dbReference type="PANTHER" id="PTHR43000">
    <property type="entry name" value="DTDP-D-GLUCOSE 4,6-DEHYDRATASE-RELATED"/>
    <property type="match status" value="1"/>
</dbReference>
<proteinExistence type="predicted"/>
<dbReference type="NCBIfam" id="TIGR01181">
    <property type="entry name" value="dTDP_gluc_dehyt"/>
    <property type="match status" value="1"/>
</dbReference>
<reference evidence="5" key="1">
    <citation type="submission" date="2016-10" db="EMBL/GenBank/DDBJ databases">
        <title>Sequence of Gallionella enrichment culture.</title>
        <authorList>
            <person name="Poehlein A."/>
            <person name="Muehling M."/>
            <person name="Daniel R."/>
        </authorList>
    </citation>
    <scope>NUCLEOTIDE SEQUENCE</scope>
</reference>
<feature type="domain" description="NAD(P)-binding" evidence="4">
    <location>
        <begin position="3"/>
        <end position="322"/>
    </location>
</feature>
<dbReference type="Pfam" id="PF16363">
    <property type="entry name" value="GDP_Man_Dehyd"/>
    <property type="match status" value="1"/>
</dbReference>
<dbReference type="EMBL" id="MLJW01000279">
    <property type="protein sequence ID" value="OIQ90824.1"/>
    <property type="molecule type" value="Genomic_DNA"/>
</dbReference>
<comment type="caution">
    <text evidence="5">The sequence shown here is derived from an EMBL/GenBank/DDBJ whole genome shotgun (WGS) entry which is preliminary data.</text>
</comment>
<protein>
    <submittedName>
        <fullName evidence="5">dTDP-glucose 4,6-dehydratase 2</fullName>
        <ecNumber evidence="5">4.2.1.46</ecNumber>
    </submittedName>
</protein>
<organism evidence="5">
    <name type="scientific">mine drainage metagenome</name>
    <dbReference type="NCBI Taxonomy" id="410659"/>
    <lineage>
        <taxon>unclassified sequences</taxon>
        <taxon>metagenomes</taxon>
        <taxon>ecological metagenomes</taxon>
    </lineage>
</organism>
<dbReference type="GO" id="GO:0008460">
    <property type="term" value="F:dTDP-glucose 4,6-dehydratase activity"/>
    <property type="evidence" value="ECO:0007669"/>
    <property type="project" value="UniProtKB-EC"/>
</dbReference>
<dbReference type="AlphaFoldDB" id="A0A1J5R4C7"/>